<evidence type="ECO:0000313" key="2">
    <source>
        <dbReference type="Proteomes" id="UP000499080"/>
    </source>
</evidence>
<dbReference type="Proteomes" id="UP000499080">
    <property type="component" value="Unassembled WGS sequence"/>
</dbReference>
<dbReference type="AlphaFoldDB" id="A0A4Y2AX58"/>
<accession>A0A4Y2AX58</accession>
<proteinExistence type="predicted"/>
<reference evidence="1 2" key="1">
    <citation type="journal article" date="2019" name="Sci. Rep.">
        <title>Orb-weaving spider Araneus ventricosus genome elucidates the spidroin gene catalogue.</title>
        <authorList>
            <person name="Kono N."/>
            <person name="Nakamura H."/>
            <person name="Ohtoshi R."/>
            <person name="Moran D.A.P."/>
            <person name="Shinohara A."/>
            <person name="Yoshida Y."/>
            <person name="Fujiwara M."/>
            <person name="Mori M."/>
            <person name="Tomita M."/>
            <person name="Arakawa K."/>
        </authorList>
    </citation>
    <scope>NUCLEOTIDE SEQUENCE [LARGE SCALE GENOMIC DNA]</scope>
</reference>
<protein>
    <submittedName>
        <fullName evidence="1">Uncharacterized protein</fullName>
    </submittedName>
</protein>
<comment type="caution">
    <text evidence="1">The sequence shown here is derived from an EMBL/GenBank/DDBJ whole genome shotgun (WGS) entry which is preliminary data.</text>
</comment>
<name>A0A4Y2AX58_ARAVE</name>
<organism evidence="1 2">
    <name type="scientific">Araneus ventricosus</name>
    <name type="common">Orbweaver spider</name>
    <name type="synonym">Epeira ventricosa</name>
    <dbReference type="NCBI Taxonomy" id="182803"/>
    <lineage>
        <taxon>Eukaryota</taxon>
        <taxon>Metazoa</taxon>
        <taxon>Ecdysozoa</taxon>
        <taxon>Arthropoda</taxon>
        <taxon>Chelicerata</taxon>
        <taxon>Arachnida</taxon>
        <taxon>Araneae</taxon>
        <taxon>Araneomorphae</taxon>
        <taxon>Entelegynae</taxon>
        <taxon>Araneoidea</taxon>
        <taxon>Araneidae</taxon>
        <taxon>Araneus</taxon>
    </lineage>
</organism>
<sequence>MTATSASADLLEESQGKQGTVQYLNISSAMRPIPHGGGFPIPETPNEFFNDLKEDQELVSCDVPKCSISSDEFNGDDNILS</sequence>
<keyword evidence="2" id="KW-1185">Reference proteome</keyword>
<dbReference type="EMBL" id="BGPR01000038">
    <property type="protein sequence ID" value="GBL84641.1"/>
    <property type="molecule type" value="Genomic_DNA"/>
</dbReference>
<gene>
    <name evidence="1" type="ORF">AVEN_191101_1</name>
</gene>
<evidence type="ECO:0000313" key="1">
    <source>
        <dbReference type="EMBL" id="GBL84641.1"/>
    </source>
</evidence>